<reference evidence="1 2" key="1">
    <citation type="submission" date="2024-09" db="EMBL/GenBank/DDBJ databases">
        <title>The Natural Products Discovery Center: Release of the First 8490 Sequenced Strains for Exploring Actinobacteria Biosynthetic Diversity.</title>
        <authorList>
            <person name="Kalkreuter E."/>
            <person name="Kautsar S.A."/>
            <person name="Yang D."/>
            <person name="Bader C.D."/>
            <person name="Teijaro C.N."/>
            <person name="Fluegel L."/>
            <person name="Davis C.M."/>
            <person name="Simpson J.R."/>
            <person name="Lauterbach L."/>
            <person name="Steele A.D."/>
            <person name="Gui C."/>
            <person name="Meng S."/>
            <person name="Li G."/>
            <person name="Viehrig K."/>
            <person name="Ye F."/>
            <person name="Su P."/>
            <person name="Kiefer A.F."/>
            <person name="Nichols A."/>
            <person name="Cepeda A.J."/>
            <person name="Yan W."/>
            <person name="Fan B."/>
            <person name="Jiang Y."/>
            <person name="Adhikari A."/>
            <person name="Zheng C.-J."/>
            <person name="Schuster L."/>
            <person name="Cowan T.M."/>
            <person name="Smanski M.J."/>
            <person name="Chevrette M.G."/>
            <person name="De Carvalho L.P.S."/>
            <person name="Shen B."/>
        </authorList>
    </citation>
    <scope>NUCLEOTIDE SEQUENCE [LARGE SCALE GENOMIC DNA]</scope>
    <source>
        <strain evidence="1 2">NPDC058546</strain>
    </source>
</reference>
<gene>
    <name evidence="1" type="ORF">ACFWSS_32320</name>
</gene>
<accession>A0ABW6ET30</accession>
<dbReference type="Proteomes" id="UP001598251">
    <property type="component" value="Unassembled WGS sequence"/>
</dbReference>
<protein>
    <submittedName>
        <fullName evidence="1">Uncharacterized protein</fullName>
    </submittedName>
</protein>
<evidence type="ECO:0000313" key="1">
    <source>
        <dbReference type="EMBL" id="MFD4217562.1"/>
    </source>
</evidence>
<keyword evidence="2" id="KW-1185">Reference proteome</keyword>
<dbReference type="RefSeq" id="WP_382830937.1">
    <property type="nucleotide sequence ID" value="NZ_JBHXLY010000046.1"/>
</dbReference>
<dbReference type="EMBL" id="JBHXOF010000033">
    <property type="protein sequence ID" value="MFD4217562.1"/>
    <property type="molecule type" value="Genomic_DNA"/>
</dbReference>
<name>A0ABW6ET30_9ACTN</name>
<evidence type="ECO:0000313" key="2">
    <source>
        <dbReference type="Proteomes" id="UP001598251"/>
    </source>
</evidence>
<proteinExistence type="predicted"/>
<comment type="caution">
    <text evidence="1">The sequence shown here is derived from an EMBL/GenBank/DDBJ whole genome shotgun (WGS) entry which is preliminary data.</text>
</comment>
<sequence>MNTSTRSHTPHATPRPTARFALALIALAQAAVPAAGAIAGAWAADSLLGQGVTGPARVACLALAAVLTLTAVDRTVIDLTDQTHRRTYGLVHGPRSWSCEDCGTRITARRWTPYEAAAFEAHVSDPAAHDCTTKP</sequence>
<organism evidence="1 2">
    <name type="scientific">Streptomyces sindenensis</name>
    <dbReference type="NCBI Taxonomy" id="67363"/>
    <lineage>
        <taxon>Bacteria</taxon>
        <taxon>Bacillati</taxon>
        <taxon>Actinomycetota</taxon>
        <taxon>Actinomycetes</taxon>
        <taxon>Kitasatosporales</taxon>
        <taxon>Streptomycetaceae</taxon>
        <taxon>Streptomyces</taxon>
    </lineage>
</organism>